<keyword evidence="3" id="KW-1185">Reference proteome</keyword>
<evidence type="ECO:0000256" key="1">
    <source>
        <dbReference type="SAM" id="Phobius"/>
    </source>
</evidence>
<dbReference type="AlphaFoldDB" id="A0AA39L0Y7"/>
<sequence length="104" mass="12785">MEYSCLSTLFHEATALGQTRRKLSTKHIKNDILNPHYFICTMTFVTLYTHTHFSIKTVTPYYFFIFIFNIYIHFVTLFHEKFVKRKKKISHYKHIYLFIYLYIQ</sequence>
<keyword evidence="1" id="KW-0812">Transmembrane</keyword>
<feature type="transmembrane region" description="Helical" evidence="1">
    <location>
        <begin position="36"/>
        <end position="55"/>
    </location>
</feature>
<feature type="transmembrane region" description="Helical" evidence="1">
    <location>
        <begin position="61"/>
        <end position="78"/>
    </location>
</feature>
<proteinExistence type="predicted"/>
<dbReference type="EMBL" id="JAQQBR010000002">
    <property type="protein sequence ID" value="KAK0181208.1"/>
    <property type="molecule type" value="Genomic_DNA"/>
</dbReference>
<organism evidence="2 3">
    <name type="scientific">Microctonus hyperodae</name>
    <name type="common">Parasitoid wasp</name>
    <dbReference type="NCBI Taxonomy" id="165561"/>
    <lineage>
        <taxon>Eukaryota</taxon>
        <taxon>Metazoa</taxon>
        <taxon>Ecdysozoa</taxon>
        <taxon>Arthropoda</taxon>
        <taxon>Hexapoda</taxon>
        <taxon>Insecta</taxon>
        <taxon>Pterygota</taxon>
        <taxon>Neoptera</taxon>
        <taxon>Endopterygota</taxon>
        <taxon>Hymenoptera</taxon>
        <taxon>Apocrita</taxon>
        <taxon>Ichneumonoidea</taxon>
        <taxon>Braconidae</taxon>
        <taxon>Euphorinae</taxon>
        <taxon>Microctonus</taxon>
    </lineage>
</organism>
<name>A0AA39L0Y7_MICHY</name>
<evidence type="ECO:0000313" key="3">
    <source>
        <dbReference type="Proteomes" id="UP001168972"/>
    </source>
</evidence>
<dbReference type="Proteomes" id="UP001168972">
    <property type="component" value="Unassembled WGS sequence"/>
</dbReference>
<keyword evidence="1" id="KW-1133">Transmembrane helix</keyword>
<protein>
    <submittedName>
        <fullName evidence="2">Uncharacterized protein</fullName>
    </submittedName>
</protein>
<keyword evidence="1" id="KW-0472">Membrane</keyword>
<evidence type="ECO:0000313" key="2">
    <source>
        <dbReference type="EMBL" id="KAK0181208.1"/>
    </source>
</evidence>
<comment type="caution">
    <text evidence="2">The sequence shown here is derived from an EMBL/GenBank/DDBJ whole genome shotgun (WGS) entry which is preliminary data.</text>
</comment>
<gene>
    <name evidence="2" type="ORF">PV327_003510</name>
</gene>
<reference evidence="2" key="1">
    <citation type="journal article" date="2023" name="bioRxiv">
        <title>Scaffold-level genome assemblies of two parasitoid biocontrol wasps reveal the parthenogenesis mechanism and an associated novel virus.</title>
        <authorList>
            <person name="Inwood S."/>
            <person name="Skelly J."/>
            <person name="Guhlin J."/>
            <person name="Harrop T."/>
            <person name="Goldson S."/>
            <person name="Dearden P."/>
        </authorList>
    </citation>
    <scope>NUCLEOTIDE SEQUENCE</scope>
    <source>
        <strain evidence="2">Lincoln</strain>
        <tissue evidence="2">Whole body</tissue>
    </source>
</reference>
<reference evidence="2" key="2">
    <citation type="submission" date="2023-03" db="EMBL/GenBank/DDBJ databases">
        <authorList>
            <person name="Inwood S.N."/>
            <person name="Skelly J.G."/>
            <person name="Guhlin J."/>
            <person name="Harrop T.W.R."/>
            <person name="Goldson S.G."/>
            <person name="Dearden P.K."/>
        </authorList>
    </citation>
    <scope>NUCLEOTIDE SEQUENCE</scope>
    <source>
        <strain evidence="2">Lincoln</strain>
        <tissue evidence="2">Whole body</tissue>
    </source>
</reference>
<accession>A0AA39L0Y7</accession>